<name>A0A0M3IV08_ASCLU</name>
<evidence type="ECO:0000313" key="2">
    <source>
        <dbReference type="Proteomes" id="UP000036681"/>
    </source>
</evidence>
<dbReference type="AlphaFoldDB" id="A0A0M3IV08"/>
<dbReference type="PANTHER" id="PTHR33047:SF8">
    <property type="entry name" value="REGULATOR OF RDNA TRANSCRIPTION PROTEIN 15"/>
    <property type="match status" value="1"/>
</dbReference>
<feature type="compositionally biased region" description="Polar residues" evidence="1">
    <location>
        <begin position="79"/>
        <end position="93"/>
    </location>
</feature>
<dbReference type="InterPro" id="IPR052997">
    <property type="entry name" value="RRT15-like"/>
</dbReference>
<sequence length="170" mass="19069">MSLLETWQLQTRLNFNGLQEHRETERKQYIPQMSLNRAGQVSAMQNQRASIGQIRSGKVSNSRPKPKEHRATERKQYIPQMSLNRAGQVSAMQTRGRASGRSGRGKYPTADRSRRPSNSKGSIGHAFAVSIFTGNQDQTSFCPFALQEVSVLSELALGHLRYDLTNVPPQ</sequence>
<dbReference type="WBParaSite" id="ALUE_0002258601-mRNA-1">
    <property type="protein sequence ID" value="ALUE_0002258601-mRNA-1"/>
    <property type="gene ID" value="ALUE_0002258601"/>
</dbReference>
<accession>A0A0M3IV08</accession>
<organism evidence="2 3">
    <name type="scientific">Ascaris lumbricoides</name>
    <name type="common">Giant roundworm</name>
    <dbReference type="NCBI Taxonomy" id="6252"/>
    <lineage>
        <taxon>Eukaryota</taxon>
        <taxon>Metazoa</taxon>
        <taxon>Ecdysozoa</taxon>
        <taxon>Nematoda</taxon>
        <taxon>Chromadorea</taxon>
        <taxon>Rhabditida</taxon>
        <taxon>Spirurina</taxon>
        <taxon>Ascaridomorpha</taxon>
        <taxon>Ascaridoidea</taxon>
        <taxon>Ascarididae</taxon>
        <taxon>Ascaris</taxon>
    </lineage>
</organism>
<reference evidence="3" key="1">
    <citation type="submission" date="2017-02" db="UniProtKB">
        <authorList>
            <consortium name="WormBaseParasite"/>
        </authorList>
    </citation>
    <scope>IDENTIFICATION</scope>
</reference>
<dbReference type="PANTHER" id="PTHR33047">
    <property type="entry name" value="PROTEIN TAR1"/>
    <property type="match status" value="1"/>
</dbReference>
<evidence type="ECO:0000313" key="3">
    <source>
        <dbReference type="WBParaSite" id="ALUE_0002258601-mRNA-1"/>
    </source>
</evidence>
<keyword evidence="2" id="KW-1185">Reference proteome</keyword>
<protein>
    <submittedName>
        <fullName evidence="3">Regulator of rDNA transcription 14</fullName>
    </submittedName>
</protein>
<dbReference type="Proteomes" id="UP000036681">
    <property type="component" value="Unplaced"/>
</dbReference>
<proteinExistence type="predicted"/>
<evidence type="ECO:0000256" key="1">
    <source>
        <dbReference type="SAM" id="MobiDB-lite"/>
    </source>
</evidence>
<feature type="region of interest" description="Disordered" evidence="1">
    <location>
        <begin position="49"/>
        <end position="122"/>
    </location>
</feature>